<dbReference type="Proteomes" id="UP000271678">
    <property type="component" value="Unassembled WGS sequence"/>
</dbReference>
<organism evidence="8 9">
    <name type="scientific">Flexivirga caeni</name>
    <dbReference type="NCBI Taxonomy" id="2294115"/>
    <lineage>
        <taxon>Bacteria</taxon>
        <taxon>Bacillati</taxon>
        <taxon>Actinomycetota</taxon>
        <taxon>Actinomycetes</taxon>
        <taxon>Micrococcales</taxon>
        <taxon>Dermacoccaceae</taxon>
        <taxon>Flexivirga</taxon>
    </lineage>
</organism>
<dbReference type="InterPro" id="IPR036388">
    <property type="entry name" value="WH-like_DNA-bd_sf"/>
</dbReference>
<comment type="subunit">
    <text evidence="2">Interacts transiently with the RNA polymerase catalytic core formed by RpoA, RpoB, RpoC and RpoZ (2 alpha, 1 beta, 1 beta' and 1 omega subunit) to form the RNA polymerase holoenzyme that can initiate transcription.</text>
</comment>
<name>A0A3M9M843_9MICO</name>
<dbReference type="GO" id="GO:0006352">
    <property type="term" value="P:DNA-templated transcription initiation"/>
    <property type="evidence" value="ECO:0007669"/>
    <property type="project" value="InterPro"/>
</dbReference>
<sequence>MDDQTAAFEAERPRLTRIGERVLGDHAEAQDVVQNAWIRLAANETPIDNLSGWLTTVTTRLCLDRLRSKLPVPDEDIETDDTAPDPADGVLLADSVGDALQVVLDRLGPAERVAFVLHDSFAVDFPTIAGILGVTPVSARKLASRARGKLKIVLAEPGSAGMAERAAVVDAFLYAAKGGDLQALLGLLAPDVVVEGADAAAVALGTQRLVGRDEVVSLVNGGMKTAFPVFVGDRPGLAWLHRGEYRVAFDFTIEGGIVQRIDLRADPAVLAAVCKR</sequence>
<keyword evidence="3" id="KW-0805">Transcription regulation</keyword>
<evidence type="ECO:0000256" key="2">
    <source>
        <dbReference type="ARBA" id="ARBA00011344"/>
    </source>
</evidence>
<dbReference type="RefSeq" id="WP_123271538.1">
    <property type="nucleotide sequence ID" value="NZ_RJJQ01000010.1"/>
</dbReference>
<dbReference type="NCBIfam" id="TIGR02937">
    <property type="entry name" value="sigma70-ECF"/>
    <property type="match status" value="1"/>
</dbReference>
<dbReference type="OrthoDB" id="3211555at2"/>
<accession>A0A3M9M843</accession>
<dbReference type="SUPFAM" id="SSF54427">
    <property type="entry name" value="NTF2-like"/>
    <property type="match status" value="1"/>
</dbReference>
<dbReference type="Pfam" id="PF08281">
    <property type="entry name" value="Sigma70_r4_2"/>
    <property type="match status" value="1"/>
</dbReference>
<dbReference type="InterPro" id="IPR014284">
    <property type="entry name" value="RNA_pol_sigma-70_dom"/>
</dbReference>
<dbReference type="InterPro" id="IPR013325">
    <property type="entry name" value="RNA_pol_sigma_r2"/>
</dbReference>
<evidence type="ECO:0000256" key="3">
    <source>
        <dbReference type="ARBA" id="ARBA00023015"/>
    </source>
</evidence>
<dbReference type="EMBL" id="RJJQ01000010">
    <property type="protein sequence ID" value="RNI21692.1"/>
    <property type="molecule type" value="Genomic_DNA"/>
</dbReference>
<keyword evidence="5" id="KW-0804">Transcription</keyword>
<evidence type="ECO:0000256" key="1">
    <source>
        <dbReference type="ARBA" id="ARBA00010641"/>
    </source>
</evidence>
<dbReference type="PANTHER" id="PTHR30173:SF43">
    <property type="entry name" value="ECF RNA POLYMERASE SIGMA FACTOR SIGI-RELATED"/>
    <property type="match status" value="1"/>
</dbReference>
<dbReference type="InterPro" id="IPR013324">
    <property type="entry name" value="RNA_pol_sigma_r3/r4-like"/>
</dbReference>
<reference evidence="8 9" key="1">
    <citation type="submission" date="2018-11" db="EMBL/GenBank/DDBJ databases">
        <title>Draft genome of Simplicispira Flexivirga sp. BO-16.</title>
        <authorList>
            <person name="Im W.T."/>
        </authorList>
    </citation>
    <scope>NUCLEOTIDE SEQUENCE [LARGE SCALE GENOMIC DNA]</scope>
    <source>
        <strain evidence="8 9">BO-16</strain>
    </source>
</reference>
<dbReference type="Gene3D" id="3.10.450.50">
    <property type="match status" value="1"/>
</dbReference>
<comment type="caution">
    <text evidence="8">The sequence shown here is derived from an EMBL/GenBank/DDBJ whole genome shotgun (WGS) entry which is preliminary data.</text>
</comment>
<evidence type="ECO:0000313" key="8">
    <source>
        <dbReference type="EMBL" id="RNI21692.1"/>
    </source>
</evidence>
<evidence type="ECO:0000256" key="5">
    <source>
        <dbReference type="ARBA" id="ARBA00023163"/>
    </source>
</evidence>
<proteinExistence type="inferred from homology"/>
<dbReference type="SUPFAM" id="SSF88659">
    <property type="entry name" value="Sigma3 and sigma4 domains of RNA polymerase sigma factors"/>
    <property type="match status" value="1"/>
</dbReference>
<dbReference type="SUPFAM" id="SSF88946">
    <property type="entry name" value="Sigma2 domain of RNA polymerase sigma factors"/>
    <property type="match status" value="1"/>
</dbReference>
<gene>
    <name evidence="8" type="ORF">EFY87_11125</name>
</gene>
<dbReference type="Pfam" id="PF04542">
    <property type="entry name" value="Sigma70_r2"/>
    <property type="match status" value="1"/>
</dbReference>
<dbReference type="Gene3D" id="1.10.1740.10">
    <property type="match status" value="1"/>
</dbReference>
<dbReference type="InterPro" id="IPR032710">
    <property type="entry name" value="NTF2-like_dom_sf"/>
</dbReference>
<keyword evidence="9" id="KW-1185">Reference proteome</keyword>
<feature type="domain" description="RNA polymerase sigma factor 70 region 4 type 2" evidence="7">
    <location>
        <begin position="99"/>
        <end position="150"/>
    </location>
</feature>
<keyword evidence="4" id="KW-0731">Sigma factor</keyword>
<dbReference type="AlphaFoldDB" id="A0A3M9M843"/>
<evidence type="ECO:0000313" key="9">
    <source>
        <dbReference type="Proteomes" id="UP000271678"/>
    </source>
</evidence>
<dbReference type="GO" id="GO:0003677">
    <property type="term" value="F:DNA binding"/>
    <property type="evidence" value="ECO:0007669"/>
    <property type="project" value="InterPro"/>
</dbReference>
<dbReference type="InterPro" id="IPR013249">
    <property type="entry name" value="RNA_pol_sigma70_r4_t2"/>
</dbReference>
<dbReference type="Gene3D" id="1.10.10.10">
    <property type="entry name" value="Winged helix-like DNA-binding domain superfamily/Winged helix DNA-binding domain"/>
    <property type="match status" value="1"/>
</dbReference>
<comment type="similarity">
    <text evidence="1">Belongs to the sigma-70 factor family. ECF subfamily.</text>
</comment>
<dbReference type="InterPro" id="IPR007627">
    <property type="entry name" value="RNA_pol_sigma70_r2"/>
</dbReference>
<feature type="domain" description="RNA polymerase sigma-70 region 2" evidence="6">
    <location>
        <begin position="8"/>
        <end position="69"/>
    </location>
</feature>
<dbReference type="PANTHER" id="PTHR30173">
    <property type="entry name" value="SIGMA 19 FACTOR"/>
    <property type="match status" value="1"/>
</dbReference>
<dbReference type="GO" id="GO:0016987">
    <property type="term" value="F:sigma factor activity"/>
    <property type="evidence" value="ECO:0007669"/>
    <property type="project" value="UniProtKB-KW"/>
</dbReference>
<evidence type="ECO:0000256" key="4">
    <source>
        <dbReference type="ARBA" id="ARBA00023082"/>
    </source>
</evidence>
<evidence type="ECO:0000259" key="6">
    <source>
        <dbReference type="Pfam" id="PF04542"/>
    </source>
</evidence>
<protein>
    <submittedName>
        <fullName evidence="8">Sigma-70 family RNA polymerase sigma factor</fullName>
    </submittedName>
</protein>
<dbReference type="InterPro" id="IPR052704">
    <property type="entry name" value="ECF_Sigma-70_Domain"/>
</dbReference>
<evidence type="ECO:0000259" key="7">
    <source>
        <dbReference type="Pfam" id="PF08281"/>
    </source>
</evidence>